<name>A0A9E7SBS0_9EURY</name>
<dbReference type="PANTHER" id="PTHR10631">
    <property type="entry name" value="N 2 ,N 2 -DIMETHYLGUANOSINE TRNA METHYLTRANSFERASE"/>
    <property type="match status" value="1"/>
</dbReference>
<dbReference type="EC" id="2.1.1.216" evidence="7 8"/>
<reference evidence="10 11" key="1">
    <citation type="submission" date="2021-08" db="EMBL/GenBank/DDBJ databases">
        <title>Thermococcus onnuriiensis IOH2.</title>
        <authorList>
            <person name="Park Y.-J."/>
        </authorList>
    </citation>
    <scope>NUCLEOTIDE SEQUENCE [LARGE SCALE GENOMIC DNA]</scope>
    <source>
        <strain evidence="10 11">IOH2</strain>
    </source>
</reference>
<feature type="binding site" evidence="8">
    <location>
        <position position="120"/>
    </location>
    <ligand>
        <name>S-adenosyl-L-methionine</name>
        <dbReference type="ChEBI" id="CHEBI:59789"/>
    </ligand>
</feature>
<comment type="function">
    <text evidence="8">Dimethylates a single guanine residue at position 26 of a number of tRNAs using S-adenosyl-L-methionine as donor of the methyl groups.</text>
</comment>
<evidence type="ECO:0000256" key="5">
    <source>
        <dbReference type="ARBA" id="ARBA00022694"/>
    </source>
</evidence>
<dbReference type="Pfam" id="PF02005">
    <property type="entry name" value="TRM"/>
    <property type="match status" value="1"/>
</dbReference>
<dbReference type="InterPro" id="IPR029063">
    <property type="entry name" value="SAM-dependent_MTases_sf"/>
</dbReference>
<dbReference type="GO" id="GO:0000049">
    <property type="term" value="F:tRNA binding"/>
    <property type="evidence" value="ECO:0007669"/>
    <property type="project" value="UniProtKB-UniRule"/>
</dbReference>
<keyword evidence="5 8" id="KW-0819">tRNA processing</keyword>
<keyword evidence="4 8" id="KW-0949">S-adenosyl-L-methionine</keyword>
<sequence length="379" mass="43335">MKFVNIKEGKAEIFIPKAKRIYDAPVFYNPAMTLNRDLSVLVLRVLNPKTVLDALSATGIRGIRYALETNAEEIWLNDINPDAFKLIIRNLKINFGEELTLNDKMARVKGEKEILATNKDANLLMAEKFRYFDFVDLDPFGSPMEFLDSTLRSVKRKGVLAVTATDTAPLCGAHPKACLRKYNSKPLRGELCHESGLRILIGAIVRYAVKYDLGINVLFAYYKDHYFRAFLQLKDGAKEGDKSLKNMGYVYFEPKTGRFEIERNFLPSREGAFGPLWLGPLKEQKFIEKMIEKAEKAELPQKNKLLKFLSIIKDELNIPFFYDFHALARRNSLEVRKLSDVCSILQEKGHKSSRTHFSPTAIKTDAPFEIVLETLKLLQ</sequence>
<dbReference type="InterPro" id="IPR042296">
    <property type="entry name" value="tRNA_met_Trm1_C"/>
</dbReference>
<evidence type="ECO:0000256" key="4">
    <source>
        <dbReference type="ARBA" id="ARBA00022691"/>
    </source>
</evidence>
<accession>A0A9E7SBS0</accession>
<comment type="caution">
    <text evidence="8">Lacks conserved residue(s) required for the propagation of feature annotation.</text>
</comment>
<comment type="catalytic activity">
    <reaction evidence="8">
        <text>guanosine(26) in tRNA + 2 S-adenosyl-L-methionine = N(2)-dimethylguanosine(26) in tRNA + 2 S-adenosyl-L-homocysteine + 2 H(+)</text>
        <dbReference type="Rhea" id="RHEA:43140"/>
        <dbReference type="Rhea" id="RHEA-COMP:10359"/>
        <dbReference type="Rhea" id="RHEA-COMP:10360"/>
        <dbReference type="ChEBI" id="CHEBI:15378"/>
        <dbReference type="ChEBI" id="CHEBI:57856"/>
        <dbReference type="ChEBI" id="CHEBI:59789"/>
        <dbReference type="ChEBI" id="CHEBI:74269"/>
        <dbReference type="ChEBI" id="CHEBI:74513"/>
        <dbReference type="EC" id="2.1.1.216"/>
    </reaction>
</comment>
<feature type="binding site" evidence="8">
    <location>
        <position position="36"/>
    </location>
    <ligand>
        <name>S-adenosyl-L-methionine</name>
        <dbReference type="ChEBI" id="CHEBI:59789"/>
    </ligand>
</feature>
<dbReference type="AlphaFoldDB" id="A0A9E7SBS0"/>
<gene>
    <name evidence="8" type="primary">trm1</name>
    <name evidence="10" type="ORF">K1720_05715</name>
</gene>
<dbReference type="Proteomes" id="UP001056425">
    <property type="component" value="Chromosome"/>
</dbReference>
<dbReference type="FunFam" id="3.40.50.150:FF:000272">
    <property type="entry name" value="tRNA (guanine(26)-N(2))-dimethyltransferase"/>
    <property type="match status" value="1"/>
</dbReference>
<feature type="binding site" evidence="8">
    <location>
        <position position="78"/>
    </location>
    <ligand>
        <name>S-adenosyl-L-methionine</name>
        <dbReference type="ChEBI" id="CHEBI:59789"/>
    </ligand>
</feature>
<organism evidence="10 11">
    <name type="scientific">Thermococcus argininiproducens</name>
    <dbReference type="NCBI Taxonomy" id="2866384"/>
    <lineage>
        <taxon>Archaea</taxon>
        <taxon>Methanobacteriati</taxon>
        <taxon>Methanobacteriota</taxon>
        <taxon>Thermococci</taxon>
        <taxon>Thermococcales</taxon>
        <taxon>Thermococcaceae</taxon>
        <taxon>Thermococcus</taxon>
    </lineage>
</organism>
<keyword evidence="2 8" id="KW-0489">Methyltransferase</keyword>
<protein>
    <recommendedName>
        <fullName evidence="7 8">tRNA (guanine(26)-N(2))-dimethyltransferase</fullName>
        <ecNumber evidence="7 8">2.1.1.216</ecNumber>
    </recommendedName>
    <alternativeName>
        <fullName evidence="8">tRNA 2,2-dimethylguanosine-26 methyltransferase</fullName>
    </alternativeName>
    <alternativeName>
        <fullName evidence="8">tRNA(guanine-26,N(2)-N(2)) methyltransferase</fullName>
    </alternativeName>
    <alternativeName>
        <fullName evidence="8">tRNA(m(2,2)G26)dimethyltransferase</fullName>
    </alternativeName>
</protein>
<dbReference type="EMBL" id="CP080572">
    <property type="protein sequence ID" value="USG99050.1"/>
    <property type="molecule type" value="Genomic_DNA"/>
</dbReference>
<dbReference type="Gene3D" id="3.40.50.150">
    <property type="entry name" value="Vaccinia Virus protein VP39"/>
    <property type="match status" value="1"/>
</dbReference>
<dbReference type="InterPro" id="IPR002905">
    <property type="entry name" value="Trm1"/>
</dbReference>
<evidence type="ECO:0000256" key="9">
    <source>
        <dbReference type="PROSITE-ProRule" id="PRU00958"/>
    </source>
</evidence>
<keyword evidence="6 8" id="KW-0694">RNA-binding</keyword>
<dbReference type="GeneID" id="72777824"/>
<keyword evidence="3 8" id="KW-0808">Transferase</keyword>
<feature type="binding site" evidence="8">
    <location>
        <position position="121"/>
    </location>
    <ligand>
        <name>S-adenosyl-L-methionine</name>
        <dbReference type="ChEBI" id="CHEBI:59789"/>
    </ligand>
</feature>
<evidence type="ECO:0000256" key="6">
    <source>
        <dbReference type="ARBA" id="ARBA00022884"/>
    </source>
</evidence>
<evidence type="ECO:0000256" key="2">
    <source>
        <dbReference type="ARBA" id="ARBA00022603"/>
    </source>
</evidence>
<keyword evidence="1 8" id="KW-0820">tRNA-binding</keyword>
<dbReference type="Gene3D" id="3.30.56.70">
    <property type="entry name" value="N2,N2-dimethylguanosine tRNA methyltransferase, C-terminal domain"/>
    <property type="match status" value="1"/>
</dbReference>
<keyword evidence="11" id="KW-1185">Reference proteome</keyword>
<evidence type="ECO:0000256" key="8">
    <source>
        <dbReference type="HAMAP-Rule" id="MF_00290"/>
    </source>
</evidence>
<dbReference type="GO" id="GO:0002940">
    <property type="term" value="P:tRNA N2-guanine methylation"/>
    <property type="evidence" value="ECO:0007669"/>
    <property type="project" value="TreeGrafter"/>
</dbReference>
<dbReference type="HAMAP" id="MF_00290">
    <property type="entry name" value="tRNA_dimethyltr_TRM1"/>
    <property type="match status" value="1"/>
</dbReference>
<evidence type="ECO:0000313" key="10">
    <source>
        <dbReference type="EMBL" id="USG99050.1"/>
    </source>
</evidence>
<dbReference type="PROSITE" id="PS51626">
    <property type="entry name" value="SAM_MT_TRM1"/>
    <property type="match status" value="1"/>
</dbReference>
<dbReference type="RefSeq" id="WP_251947428.1">
    <property type="nucleotide sequence ID" value="NZ_CP080572.1"/>
</dbReference>
<dbReference type="CDD" id="cd02440">
    <property type="entry name" value="AdoMet_MTases"/>
    <property type="match status" value="1"/>
</dbReference>
<feature type="binding site" evidence="8">
    <location>
        <position position="61"/>
    </location>
    <ligand>
        <name>S-adenosyl-L-methionine</name>
        <dbReference type="ChEBI" id="CHEBI:59789"/>
    </ligand>
</feature>
<proteinExistence type="inferred from homology"/>
<dbReference type="KEGG" id="thei:K1720_05715"/>
<evidence type="ECO:0000256" key="3">
    <source>
        <dbReference type="ARBA" id="ARBA00022679"/>
    </source>
</evidence>
<comment type="similarity">
    <text evidence="8 9">Belongs to the class I-like SAM-binding methyltransferase superfamily. Trm1 family.</text>
</comment>
<dbReference type="SUPFAM" id="SSF53335">
    <property type="entry name" value="S-adenosyl-L-methionine-dependent methyltransferases"/>
    <property type="match status" value="1"/>
</dbReference>
<dbReference type="NCBIfam" id="TIGR00308">
    <property type="entry name" value="TRM1"/>
    <property type="match status" value="1"/>
</dbReference>
<dbReference type="InterPro" id="IPR022923">
    <property type="entry name" value="TRM1_arc_bac"/>
</dbReference>
<evidence type="ECO:0000256" key="7">
    <source>
        <dbReference type="ARBA" id="ARBA00039099"/>
    </source>
</evidence>
<dbReference type="PANTHER" id="PTHR10631:SF3">
    <property type="entry name" value="TRNA (GUANINE(26)-N(2))-DIMETHYLTRANSFERASE"/>
    <property type="match status" value="1"/>
</dbReference>
<dbReference type="GO" id="GO:0160104">
    <property type="term" value="F:tRNA (guanine(26)-N2)-dimethyltransferase activity"/>
    <property type="evidence" value="ECO:0007669"/>
    <property type="project" value="UniProtKB-UniRule"/>
</dbReference>
<evidence type="ECO:0000313" key="11">
    <source>
        <dbReference type="Proteomes" id="UP001056425"/>
    </source>
</evidence>
<evidence type="ECO:0000256" key="1">
    <source>
        <dbReference type="ARBA" id="ARBA00022555"/>
    </source>
</evidence>